<comment type="similarity">
    <text evidence="1 4">Belongs to the short-chain dehydrogenases/reductases (SDR) family.</text>
</comment>
<evidence type="ECO:0000313" key="5">
    <source>
        <dbReference type="Proteomes" id="UP000887540"/>
    </source>
</evidence>
<evidence type="ECO:0000256" key="3">
    <source>
        <dbReference type="ARBA" id="ARBA00023002"/>
    </source>
</evidence>
<dbReference type="PANTHER" id="PTHR43963">
    <property type="entry name" value="CARBONYL REDUCTASE 1-RELATED"/>
    <property type="match status" value="1"/>
</dbReference>
<dbReference type="PRINTS" id="PR00081">
    <property type="entry name" value="GDHRDH"/>
</dbReference>
<dbReference type="WBParaSite" id="ACRNAN_Path_338.g1299.t1">
    <property type="protein sequence ID" value="ACRNAN_Path_338.g1299.t1"/>
    <property type="gene ID" value="ACRNAN_Path_338.g1299"/>
</dbReference>
<name>A0A914C5G6_9BILA</name>
<dbReference type="PRINTS" id="PR00080">
    <property type="entry name" value="SDRFAMILY"/>
</dbReference>
<dbReference type="SUPFAM" id="SSF51735">
    <property type="entry name" value="NAD(P)-binding Rossmann-fold domains"/>
    <property type="match status" value="1"/>
</dbReference>
<evidence type="ECO:0000256" key="1">
    <source>
        <dbReference type="ARBA" id="ARBA00006484"/>
    </source>
</evidence>
<protein>
    <submittedName>
        <fullName evidence="6">Carbonyl reductase</fullName>
    </submittedName>
</protein>
<dbReference type="Pfam" id="PF00106">
    <property type="entry name" value="adh_short"/>
    <property type="match status" value="2"/>
</dbReference>
<evidence type="ECO:0000256" key="4">
    <source>
        <dbReference type="RuleBase" id="RU000363"/>
    </source>
</evidence>
<keyword evidence="2" id="KW-0521">NADP</keyword>
<proteinExistence type="inferred from homology"/>
<sequence length="299" mass="32970">MTKIYAVTGSNKGIGYATVKGLSEKVPNAIIYLLARNTSLGETALANLKSESNGKQISEVKFYQLDITKDESCQRFAEYLKSTHGRLDVLINNAGIIADKSAPVDVQAVETMDVNYYGTKRITNALLPIIRPGGRIIVLCSLMGIMDGSGYHAKFNLGAYSETLRQKFNSTTFTEKDVDDFVAGFIRLAKEEVKTGEPKRKQGGYLESAYPVSKAADIAYMKSLARAVKDRNINVYGCCPGWVATDLNSHSGPFTTEEGADTPIYLATDENLPNGKFFSERKVVEWPETKYDVNKVRMP</sequence>
<reference evidence="6" key="1">
    <citation type="submission" date="2022-11" db="UniProtKB">
        <authorList>
            <consortium name="WormBaseParasite"/>
        </authorList>
    </citation>
    <scope>IDENTIFICATION</scope>
</reference>
<keyword evidence="3" id="KW-0560">Oxidoreductase</keyword>
<dbReference type="PANTHER" id="PTHR43963:SF6">
    <property type="entry name" value="CHAIN DEHYDROGENASE FAMILY PROTEIN, PUTATIVE (AFU_ORTHOLOGUE AFUA_3G15350)-RELATED"/>
    <property type="match status" value="1"/>
</dbReference>
<dbReference type="AlphaFoldDB" id="A0A914C5G6"/>
<dbReference type="Proteomes" id="UP000887540">
    <property type="component" value="Unplaced"/>
</dbReference>
<dbReference type="InterPro" id="IPR036291">
    <property type="entry name" value="NAD(P)-bd_dom_sf"/>
</dbReference>
<organism evidence="5 6">
    <name type="scientific">Acrobeloides nanus</name>
    <dbReference type="NCBI Taxonomy" id="290746"/>
    <lineage>
        <taxon>Eukaryota</taxon>
        <taxon>Metazoa</taxon>
        <taxon>Ecdysozoa</taxon>
        <taxon>Nematoda</taxon>
        <taxon>Chromadorea</taxon>
        <taxon>Rhabditida</taxon>
        <taxon>Tylenchina</taxon>
        <taxon>Cephalobomorpha</taxon>
        <taxon>Cephaloboidea</taxon>
        <taxon>Cephalobidae</taxon>
        <taxon>Acrobeloides</taxon>
    </lineage>
</organism>
<dbReference type="GO" id="GO:0016491">
    <property type="term" value="F:oxidoreductase activity"/>
    <property type="evidence" value="ECO:0007669"/>
    <property type="project" value="UniProtKB-KW"/>
</dbReference>
<keyword evidence="5" id="KW-1185">Reference proteome</keyword>
<accession>A0A914C5G6</accession>
<evidence type="ECO:0000256" key="2">
    <source>
        <dbReference type="ARBA" id="ARBA00022857"/>
    </source>
</evidence>
<evidence type="ECO:0000313" key="6">
    <source>
        <dbReference type="WBParaSite" id="ACRNAN_Path_338.g1299.t1"/>
    </source>
</evidence>
<dbReference type="Gene3D" id="3.40.50.720">
    <property type="entry name" value="NAD(P)-binding Rossmann-like Domain"/>
    <property type="match status" value="1"/>
</dbReference>
<dbReference type="InterPro" id="IPR002347">
    <property type="entry name" value="SDR_fam"/>
</dbReference>